<evidence type="ECO:0000313" key="2">
    <source>
        <dbReference type="EMBL" id="GAA3626079.1"/>
    </source>
</evidence>
<evidence type="ECO:0000259" key="1">
    <source>
        <dbReference type="PROSITE" id="PS51674"/>
    </source>
</evidence>
<gene>
    <name evidence="2" type="ORF">GCM10022200_05540</name>
</gene>
<dbReference type="EMBL" id="BAAAYU010000001">
    <property type="protein sequence ID" value="GAA3626079.1"/>
    <property type="molecule type" value="Genomic_DNA"/>
</dbReference>
<comment type="caution">
    <text evidence="2">The sequence shown here is derived from an EMBL/GenBank/DDBJ whole genome shotgun (WGS) entry which is preliminary data.</text>
</comment>
<dbReference type="PROSITE" id="PS51674">
    <property type="entry name" value="4FE4S_WBL"/>
    <property type="match status" value="1"/>
</dbReference>
<feature type="domain" description="4Fe-4S Wbl-type" evidence="1">
    <location>
        <begin position="20"/>
        <end position="79"/>
    </location>
</feature>
<dbReference type="Proteomes" id="UP001501697">
    <property type="component" value="Unassembled WGS sequence"/>
</dbReference>
<organism evidence="2 3">
    <name type="scientific">Microbacterium awajiense</name>
    <dbReference type="NCBI Taxonomy" id="415214"/>
    <lineage>
        <taxon>Bacteria</taxon>
        <taxon>Bacillati</taxon>
        <taxon>Actinomycetota</taxon>
        <taxon>Actinomycetes</taxon>
        <taxon>Micrococcales</taxon>
        <taxon>Microbacteriaceae</taxon>
        <taxon>Microbacterium</taxon>
    </lineage>
</organism>
<evidence type="ECO:0000313" key="3">
    <source>
        <dbReference type="Proteomes" id="UP001501697"/>
    </source>
</evidence>
<dbReference type="InterPro" id="IPR034768">
    <property type="entry name" value="4FE4S_WBL"/>
</dbReference>
<keyword evidence="3" id="KW-1185">Reference proteome</keyword>
<reference evidence="3" key="1">
    <citation type="journal article" date="2019" name="Int. J. Syst. Evol. Microbiol.">
        <title>The Global Catalogue of Microorganisms (GCM) 10K type strain sequencing project: providing services to taxonomists for standard genome sequencing and annotation.</title>
        <authorList>
            <consortium name="The Broad Institute Genomics Platform"/>
            <consortium name="The Broad Institute Genome Sequencing Center for Infectious Disease"/>
            <person name="Wu L."/>
            <person name="Ma J."/>
        </authorList>
    </citation>
    <scope>NUCLEOTIDE SEQUENCE [LARGE SCALE GENOMIC DNA]</scope>
    <source>
        <strain evidence="3">JCM 16544</strain>
    </source>
</reference>
<sequence>MRGATQYQRLAAALANTAPTCTGDPRYILDRVEVSDTDRAEMESACATCPLFGLCDAYARAGRPEAGMWAGKYYPGKGGA</sequence>
<name>A0ABP7A700_9MICO</name>
<proteinExistence type="predicted"/>
<protein>
    <recommendedName>
        <fullName evidence="1">4Fe-4S Wbl-type domain-containing protein</fullName>
    </recommendedName>
</protein>
<accession>A0ABP7A700</accession>